<sequence>MPIAYHLGEEQHGRKRLPNNYMTPCGILIIVVFKLFQWLLHILKMQQCSRYI</sequence>
<organism evidence="2 3">
    <name type="scientific">Ilex paraguariensis</name>
    <name type="common">yerba mate</name>
    <dbReference type="NCBI Taxonomy" id="185542"/>
    <lineage>
        <taxon>Eukaryota</taxon>
        <taxon>Viridiplantae</taxon>
        <taxon>Streptophyta</taxon>
        <taxon>Embryophyta</taxon>
        <taxon>Tracheophyta</taxon>
        <taxon>Spermatophyta</taxon>
        <taxon>Magnoliopsida</taxon>
        <taxon>eudicotyledons</taxon>
        <taxon>Gunneridae</taxon>
        <taxon>Pentapetalae</taxon>
        <taxon>asterids</taxon>
        <taxon>campanulids</taxon>
        <taxon>Aquifoliales</taxon>
        <taxon>Aquifoliaceae</taxon>
        <taxon>Ilex</taxon>
    </lineage>
</organism>
<reference evidence="2 3" key="1">
    <citation type="submission" date="2024-02" db="EMBL/GenBank/DDBJ databases">
        <authorList>
            <person name="Vignale AGUSTIN F."/>
            <person name="Sosa J E."/>
            <person name="Modenutti C."/>
        </authorList>
    </citation>
    <scope>NUCLEOTIDE SEQUENCE [LARGE SCALE GENOMIC DNA]</scope>
</reference>
<dbReference type="AlphaFoldDB" id="A0ABC8U684"/>
<evidence type="ECO:0000256" key="1">
    <source>
        <dbReference type="SAM" id="Phobius"/>
    </source>
</evidence>
<evidence type="ECO:0000313" key="2">
    <source>
        <dbReference type="EMBL" id="CAK9174526.1"/>
    </source>
</evidence>
<proteinExistence type="predicted"/>
<accession>A0ABC8U684</accession>
<protein>
    <submittedName>
        <fullName evidence="2">Uncharacterized protein</fullName>
    </submittedName>
</protein>
<name>A0ABC8U684_9AQUA</name>
<dbReference type="EMBL" id="CAUOFW020006391">
    <property type="protein sequence ID" value="CAK9174526.1"/>
    <property type="molecule type" value="Genomic_DNA"/>
</dbReference>
<feature type="transmembrane region" description="Helical" evidence="1">
    <location>
        <begin position="21"/>
        <end position="43"/>
    </location>
</feature>
<keyword evidence="1" id="KW-0472">Membrane</keyword>
<keyword evidence="1" id="KW-0812">Transmembrane</keyword>
<gene>
    <name evidence="2" type="ORF">ILEXP_LOCUS44278</name>
</gene>
<evidence type="ECO:0000313" key="3">
    <source>
        <dbReference type="Proteomes" id="UP001642360"/>
    </source>
</evidence>
<keyword evidence="1" id="KW-1133">Transmembrane helix</keyword>
<keyword evidence="3" id="KW-1185">Reference proteome</keyword>
<dbReference type="Proteomes" id="UP001642360">
    <property type="component" value="Unassembled WGS sequence"/>
</dbReference>
<comment type="caution">
    <text evidence="2">The sequence shown here is derived from an EMBL/GenBank/DDBJ whole genome shotgun (WGS) entry which is preliminary data.</text>
</comment>